<proteinExistence type="predicted"/>
<dbReference type="InterPro" id="IPR011989">
    <property type="entry name" value="ARM-like"/>
</dbReference>
<protein>
    <submittedName>
        <fullName evidence="1">Uncharacterized protein</fullName>
    </submittedName>
</protein>
<evidence type="ECO:0000313" key="2">
    <source>
        <dbReference type="Proteomes" id="UP000824469"/>
    </source>
</evidence>
<dbReference type="AlphaFoldDB" id="A0AA38GYT3"/>
<dbReference type="GO" id="GO:0000774">
    <property type="term" value="F:adenyl-nucleotide exchange factor activity"/>
    <property type="evidence" value="ECO:0007669"/>
    <property type="project" value="TreeGrafter"/>
</dbReference>
<comment type="caution">
    <text evidence="1">The sequence shown here is derived from an EMBL/GenBank/DDBJ whole genome shotgun (WGS) entry which is preliminary data.</text>
</comment>
<keyword evidence="2" id="KW-1185">Reference proteome</keyword>
<dbReference type="Gene3D" id="1.25.10.10">
    <property type="entry name" value="Leucine-rich Repeat Variant"/>
    <property type="match status" value="1"/>
</dbReference>
<evidence type="ECO:0000313" key="1">
    <source>
        <dbReference type="EMBL" id="KAH9328935.1"/>
    </source>
</evidence>
<dbReference type="GO" id="GO:0005783">
    <property type="term" value="C:endoplasmic reticulum"/>
    <property type="evidence" value="ECO:0007669"/>
    <property type="project" value="TreeGrafter"/>
</dbReference>
<dbReference type="PANTHER" id="PTHR19316">
    <property type="entry name" value="PROTEIN FOLDING REGULATOR"/>
    <property type="match status" value="1"/>
</dbReference>
<dbReference type="EMBL" id="JAHRHJ020000001">
    <property type="protein sequence ID" value="KAH9328935.1"/>
    <property type="molecule type" value="Genomic_DNA"/>
</dbReference>
<reference evidence="1 2" key="1">
    <citation type="journal article" date="2021" name="Nat. Plants">
        <title>The Taxus genome provides insights into paclitaxel biosynthesis.</title>
        <authorList>
            <person name="Xiong X."/>
            <person name="Gou J."/>
            <person name="Liao Q."/>
            <person name="Li Y."/>
            <person name="Zhou Q."/>
            <person name="Bi G."/>
            <person name="Li C."/>
            <person name="Du R."/>
            <person name="Wang X."/>
            <person name="Sun T."/>
            <person name="Guo L."/>
            <person name="Liang H."/>
            <person name="Lu P."/>
            <person name="Wu Y."/>
            <person name="Zhang Z."/>
            <person name="Ro D.K."/>
            <person name="Shang Y."/>
            <person name="Huang S."/>
            <person name="Yan J."/>
        </authorList>
    </citation>
    <scope>NUCLEOTIDE SEQUENCE [LARGE SCALE GENOMIC DNA]</scope>
    <source>
        <strain evidence="1">Ta-2019</strain>
    </source>
</reference>
<dbReference type="SUPFAM" id="SSF48371">
    <property type="entry name" value="ARM repeat"/>
    <property type="match status" value="1"/>
</dbReference>
<name>A0AA38GYT3_TAXCH</name>
<feature type="non-terminal residue" evidence="1">
    <location>
        <position position="222"/>
    </location>
</feature>
<dbReference type="PANTHER" id="PTHR19316:SF32">
    <property type="entry name" value="ARM REPEAT SUPERFAMILY PROTEIN"/>
    <property type="match status" value="1"/>
</dbReference>
<organism evidence="1 2">
    <name type="scientific">Taxus chinensis</name>
    <name type="common">Chinese yew</name>
    <name type="synonym">Taxus wallichiana var. chinensis</name>
    <dbReference type="NCBI Taxonomy" id="29808"/>
    <lineage>
        <taxon>Eukaryota</taxon>
        <taxon>Viridiplantae</taxon>
        <taxon>Streptophyta</taxon>
        <taxon>Embryophyta</taxon>
        <taxon>Tracheophyta</taxon>
        <taxon>Spermatophyta</taxon>
        <taxon>Pinopsida</taxon>
        <taxon>Pinidae</taxon>
        <taxon>Conifers II</taxon>
        <taxon>Cupressales</taxon>
        <taxon>Taxaceae</taxon>
        <taxon>Taxus</taxon>
    </lineage>
</organism>
<dbReference type="Proteomes" id="UP000824469">
    <property type="component" value="Unassembled WGS sequence"/>
</dbReference>
<gene>
    <name evidence="1" type="ORF">KI387_001043</name>
</gene>
<dbReference type="InterPro" id="IPR016024">
    <property type="entry name" value="ARM-type_fold"/>
</dbReference>
<accession>A0AA38GYT3</accession>
<feature type="non-terminal residue" evidence="1">
    <location>
        <position position="1"/>
    </location>
</feature>
<dbReference type="InterPro" id="IPR050693">
    <property type="entry name" value="Hsp70_NEF-Inhibitors"/>
</dbReference>
<sequence>LNKLGGLSAVVRELYRAEEELRTIAAWVLGKASQNNPIVQKQILEIGVLPKLIRMVKSSCSEEAVKALYAVSAVIRNNLDGQAVFYMEGGSLMLRDLMRNSSSDLRLHRKSLFLVADLAEHGLETGSSVSSSQTDTEHLKAVVDLLAVPDLDMQEKVEVLENRAPVFLILQTNKYRFAKPCLAFFNYLNELALGSSESGWIEVKQRKEWRKLLSSRHITLRK</sequence>